<accession>A0A2P5FUX7</accession>
<comment type="caution">
    <text evidence="1">The sequence shown here is derived from an EMBL/GenBank/DDBJ whole genome shotgun (WGS) entry which is preliminary data.</text>
</comment>
<dbReference type="InParanoid" id="A0A2P5FUX7"/>
<dbReference type="Proteomes" id="UP000237000">
    <property type="component" value="Unassembled WGS sequence"/>
</dbReference>
<dbReference type="Gene3D" id="3.10.450.10">
    <property type="match status" value="1"/>
</dbReference>
<evidence type="ECO:0000313" key="2">
    <source>
        <dbReference type="Proteomes" id="UP000237000"/>
    </source>
</evidence>
<dbReference type="FunCoup" id="A0A2P5FUX7">
    <property type="interactions" value="5"/>
</dbReference>
<organism evidence="1 2">
    <name type="scientific">Trema orientale</name>
    <name type="common">Charcoal tree</name>
    <name type="synonym">Celtis orientalis</name>
    <dbReference type="NCBI Taxonomy" id="63057"/>
    <lineage>
        <taxon>Eukaryota</taxon>
        <taxon>Viridiplantae</taxon>
        <taxon>Streptophyta</taxon>
        <taxon>Embryophyta</taxon>
        <taxon>Tracheophyta</taxon>
        <taxon>Spermatophyta</taxon>
        <taxon>Magnoliopsida</taxon>
        <taxon>eudicotyledons</taxon>
        <taxon>Gunneridae</taxon>
        <taxon>Pentapetalae</taxon>
        <taxon>rosids</taxon>
        <taxon>fabids</taxon>
        <taxon>Rosales</taxon>
        <taxon>Cannabaceae</taxon>
        <taxon>Trema</taxon>
    </lineage>
</organism>
<reference evidence="2" key="1">
    <citation type="submission" date="2016-06" db="EMBL/GenBank/DDBJ databases">
        <title>Parallel loss of symbiosis genes in relatives of nitrogen-fixing non-legume Parasponia.</title>
        <authorList>
            <person name="Van Velzen R."/>
            <person name="Holmer R."/>
            <person name="Bu F."/>
            <person name="Rutten L."/>
            <person name="Van Zeijl A."/>
            <person name="Liu W."/>
            <person name="Santuari L."/>
            <person name="Cao Q."/>
            <person name="Sharma T."/>
            <person name="Shen D."/>
            <person name="Roswanjaya Y."/>
            <person name="Wardhani T."/>
            <person name="Kalhor M.S."/>
            <person name="Jansen J."/>
            <person name="Van den Hoogen J."/>
            <person name="Gungor B."/>
            <person name="Hartog M."/>
            <person name="Hontelez J."/>
            <person name="Verver J."/>
            <person name="Yang W.-C."/>
            <person name="Schijlen E."/>
            <person name="Repin R."/>
            <person name="Schilthuizen M."/>
            <person name="Schranz E."/>
            <person name="Heidstra R."/>
            <person name="Miyata K."/>
            <person name="Fedorova E."/>
            <person name="Kohlen W."/>
            <person name="Bisseling T."/>
            <person name="Smit S."/>
            <person name="Geurts R."/>
        </authorList>
    </citation>
    <scope>NUCLEOTIDE SEQUENCE [LARGE SCALE GENOMIC DNA]</scope>
    <source>
        <strain evidence="2">cv. RG33-2</strain>
    </source>
</reference>
<dbReference type="EMBL" id="JXTC01000007">
    <property type="protein sequence ID" value="POO01601.1"/>
    <property type="molecule type" value="Genomic_DNA"/>
</dbReference>
<dbReference type="AlphaFoldDB" id="A0A2P5FUX7"/>
<keyword evidence="2" id="KW-1185">Reference proteome</keyword>
<gene>
    <name evidence="1" type="ORF">TorRG33x02_023780</name>
</gene>
<sequence length="152" mass="17329">MSIEYISSGPGKTVMCITFPPTPPESASDRQKIREYHQQIHESEGFYVGERPVKSRPYIGSGITRHSANDEKAIAAAKFAVEASDHNKGEDCGGRLEFRKVVRVNIMRAAVFVYYITLQGSDQCFYEAKVLENIHHLTYQLKMFRPAQHYKE</sequence>
<dbReference type="SUPFAM" id="SSF54403">
    <property type="entry name" value="Cystatin/monellin"/>
    <property type="match status" value="1"/>
</dbReference>
<dbReference type="InterPro" id="IPR046350">
    <property type="entry name" value="Cystatin_sf"/>
</dbReference>
<protein>
    <submittedName>
        <fullName evidence="1">Proteinase inhibitor I25, cystatin, conserved region</fullName>
    </submittedName>
</protein>
<proteinExistence type="predicted"/>
<dbReference type="OrthoDB" id="904372at2759"/>
<name>A0A2P5FUX7_TREOI</name>
<evidence type="ECO:0000313" key="1">
    <source>
        <dbReference type="EMBL" id="POO01601.1"/>
    </source>
</evidence>